<dbReference type="RefSeq" id="XP_018703622.1">
    <property type="nucleotide sequence ID" value="XM_018849051.1"/>
</dbReference>
<name>A0A167U9X0_CORFA</name>
<feature type="compositionally biased region" description="Low complexity" evidence="1">
    <location>
        <begin position="64"/>
        <end position="78"/>
    </location>
</feature>
<feature type="compositionally biased region" description="Basic residues" evidence="1">
    <location>
        <begin position="144"/>
        <end position="153"/>
    </location>
</feature>
<dbReference type="AlphaFoldDB" id="A0A167U9X0"/>
<accession>A0A167U9X0</accession>
<evidence type="ECO:0000313" key="2">
    <source>
        <dbReference type="EMBL" id="OAA61367.1"/>
    </source>
</evidence>
<dbReference type="Proteomes" id="UP000076744">
    <property type="component" value="Unassembled WGS sequence"/>
</dbReference>
<reference evidence="2 3" key="1">
    <citation type="journal article" date="2016" name="Genome Biol. Evol.">
        <title>Divergent and convergent evolution of fungal pathogenicity.</title>
        <authorList>
            <person name="Shang Y."/>
            <person name="Xiao G."/>
            <person name="Zheng P."/>
            <person name="Cen K."/>
            <person name="Zhan S."/>
            <person name="Wang C."/>
        </authorList>
    </citation>
    <scope>NUCLEOTIDE SEQUENCE [LARGE SCALE GENOMIC DNA]</scope>
    <source>
        <strain evidence="2 3">ARSEF 2679</strain>
    </source>
</reference>
<organism evidence="2 3">
    <name type="scientific">Cordyceps fumosorosea (strain ARSEF 2679)</name>
    <name type="common">Isaria fumosorosea</name>
    <dbReference type="NCBI Taxonomy" id="1081104"/>
    <lineage>
        <taxon>Eukaryota</taxon>
        <taxon>Fungi</taxon>
        <taxon>Dikarya</taxon>
        <taxon>Ascomycota</taxon>
        <taxon>Pezizomycotina</taxon>
        <taxon>Sordariomycetes</taxon>
        <taxon>Hypocreomycetidae</taxon>
        <taxon>Hypocreales</taxon>
        <taxon>Cordycipitaceae</taxon>
        <taxon>Cordyceps</taxon>
    </lineage>
</organism>
<feature type="compositionally biased region" description="Basic and acidic residues" evidence="1">
    <location>
        <begin position="230"/>
        <end position="243"/>
    </location>
</feature>
<feature type="compositionally biased region" description="Polar residues" evidence="1">
    <location>
        <begin position="353"/>
        <end position="362"/>
    </location>
</feature>
<proteinExistence type="predicted"/>
<feature type="region of interest" description="Disordered" evidence="1">
    <location>
        <begin position="304"/>
        <end position="388"/>
    </location>
</feature>
<dbReference type="EMBL" id="AZHB01000013">
    <property type="protein sequence ID" value="OAA61367.1"/>
    <property type="molecule type" value="Genomic_DNA"/>
</dbReference>
<dbReference type="GeneID" id="30021738"/>
<dbReference type="STRING" id="1081104.A0A167U9X0"/>
<feature type="compositionally biased region" description="Basic residues" evidence="1">
    <location>
        <begin position="421"/>
        <end position="433"/>
    </location>
</feature>
<feature type="compositionally biased region" description="Pro residues" evidence="1">
    <location>
        <begin position="435"/>
        <end position="444"/>
    </location>
</feature>
<feature type="region of interest" description="Disordered" evidence="1">
    <location>
        <begin position="230"/>
        <end position="267"/>
    </location>
</feature>
<feature type="compositionally biased region" description="Low complexity" evidence="1">
    <location>
        <begin position="318"/>
        <end position="335"/>
    </location>
</feature>
<keyword evidence="3" id="KW-1185">Reference proteome</keyword>
<evidence type="ECO:0000256" key="1">
    <source>
        <dbReference type="SAM" id="MobiDB-lite"/>
    </source>
</evidence>
<feature type="compositionally biased region" description="Polar residues" evidence="1">
    <location>
        <begin position="158"/>
        <end position="171"/>
    </location>
</feature>
<comment type="caution">
    <text evidence="2">The sequence shown here is derived from an EMBL/GenBank/DDBJ whole genome shotgun (WGS) entry which is preliminary data.</text>
</comment>
<gene>
    <name evidence="2" type="ORF">ISF_05446</name>
</gene>
<evidence type="ECO:0000313" key="3">
    <source>
        <dbReference type="Proteomes" id="UP000076744"/>
    </source>
</evidence>
<feature type="region of interest" description="Disordered" evidence="1">
    <location>
        <begin position="401"/>
        <end position="453"/>
    </location>
</feature>
<feature type="compositionally biased region" description="Polar residues" evidence="1">
    <location>
        <begin position="379"/>
        <end position="388"/>
    </location>
</feature>
<protein>
    <submittedName>
        <fullName evidence="2">Uncharacterized protein</fullName>
    </submittedName>
</protein>
<feature type="region of interest" description="Disordered" evidence="1">
    <location>
        <begin position="34"/>
        <end position="171"/>
    </location>
</feature>
<sequence>MPAIISPYAQYTKLPSQFPTEDSDLEIGVALGSPTAAPLLGQDPSRVPRTMATINSPAGAVPEQQAQQAQQAQQQQQQSKSTGLSRQISKRIPFLGRSKSKRMTSNNGGVNYSRPDPSQGNYTIGSATPSTPSPVHKPAPARAGKLKKPKLAARRSVTDPQAASSAGNAEQQTLAWRPGGLLDVEIPDIRLERYSVMFGSLLEKQQAAAAAGGLLARRQATLARIRAVEDDTRREHHHAELLRSRRATSPAVTPSSTPVAELPGDTAASGIDLAPLRIRSNTFPVFAREADCLSPQQAAAAVAAAKAEDGAEAEDQVDSPGTSLLSPGSQLSPGPDGDGRPLLRSRFHKPSVESISSPYFRQTTERENGTALSPPPSGPSTNRSAVSPSFTAAATATTTTITTTTMTGSAKQVDVPSRSTSLRHSKNPHHRVRVAPPPPQPNPKPTSREEELEDAAEVSIARQISISRGQRRFLEPLHERERRRARANQHIKAASQISLDDGDKRLAETKTATPTLVHPEQGPVLLGAAAAGHLQSPHQQHMYRRSELVTIEGVPS</sequence>
<dbReference type="OrthoDB" id="5404004at2759"/>
<feature type="compositionally biased region" description="Polar residues" evidence="1">
    <location>
        <begin position="103"/>
        <end position="130"/>
    </location>
</feature>